<sequence>MADYQHLKKRRRVEVHQQRHDGAKDTSKPTATFKPYPGGRGYTLSIAVPGSIIANALTHDIKSRLAAQVARAAAVFCVDEIVIFDDGWSHDHNPNLNFTNSRRDRNSTASARTNGHSHGRHNEKTAAEDDDFKAQHTGWVDPCHFLDHLLRYIETPPHLRRALFRLHPNLNGAGALPSLDMPHHAKRAEWCEYREGVAMGPASGGDAQEEPAKKKKRKDKETKKEDEAQQNTLVDVGFPSPVLVSGRFEPDTRLTLRFETGKTPPRDVRWPFPAPSSNGRRQPDQKYSCLPVDEPLPLIVEAVEKDEPRQKGGYYWGYSTRRASSLSAVFTECNYADGYDLCIGTSERGEPVSDVLDRRIGARGKPFKHAPTQPWNHMLVVFGGVAGLEVAASSDSELVDMGIKEVRGLFDEWVDLCPGQGSRTIRTEEAVWVGLMGLREMVLWRAGQGKRVCE</sequence>
<dbReference type="InterPro" id="IPR003750">
    <property type="entry name" value="Put_MeTrfase-C9orf114-like"/>
</dbReference>
<evidence type="ECO:0000256" key="2">
    <source>
        <dbReference type="SAM" id="MobiDB-lite"/>
    </source>
</evidence>
<feature type="region of interest" description="Disordered" evidence="2">
    <location>
        <begin position="94"/>
        <end position="128"/>
    </location>
</feature>
<proteinExistence type="inferred from homology"/>
<dbReference type="PANTHER" id="PTHR12150">
    <property type="entry name" value="CLASS IV SAM-BINDING METHYLTRANSFERASE-RELATED"/>
    <property type="match status" value="1"/>
</dbReference>
<protein>
    <submittedName>
        <fullName evidence="3">Putative RNA methyltransferase</fullName>
    </submittedName>
</protein>
<evidence type="ECO:0000313" key="4">
    <source>
        <dbReference type="Proteomes" id="UP000799766"/>
    </source>
</evidence>
<gene>
    <name evidence="3" type="ORF">BDY21DRAFT_337637</name>
</gene>
<reference evidence="3" key="1">
    <citation type="journal article" date="2020" name="Stud. Mycol.">
        <title>101 Dothideomycetes genomes: a test case for predicting lifestyles and emergence of pathogens.</title>
        <authorList>
            <person name="Haridas S."/>
            <person name="Albert R."/>
            <person name="Binder M."/>
            <person name="Bloem J."/>
            <person name="Labutti K."/>
            <person name="Salamov A."/>
            <person name="Andreopoulos B."/>
            <person name="Baker S."/>
            <person name="Barry K."/>
            <person name="Bills G."/>
            <person name="Bluhm B."/>
            <person name="Cannon C."/>
            <person name="Castanera R."/>
            <person name="Culley D."/>
            <person name="Daum C."/>
            <person name="Ezra D."/>
            <person name="Gonzalez J."/>
            <person name="Henrissat B."/>
            <person name="Kuo A."/>
            <person name="Liang C."/>
            <person name="Lipzen A."/>
            <person name="Lutzoni F."/>
            <person name="Magnuson J."/>
            <person name="Mondo S."/>
            <person name="Nolan M."/>
            <person name="Ohm R."/>
            <person name="Pangilinan J."/>
            <person name="Park H.-J."/>
            <person name="Ramirez L."/>
            <person name="Alfaro M."/>
            <person name="Sun H."/>
            <person name="Tritt A."/>
            <person name="Yoshinaga Y."/>
            <person name="Zwiers L.-H."/>
            <person name="Turgeon B."/>
            <person name="Goodwin S."/>
            <person name="Spatafora J."/>
            <person name="Crous P."/>
            <person name="Grigoriev I."/>
        </authorList>
    </citation>
    <scope>NUCLEOTIDE SEQUENCE</scope>
    <source>
        <strain evidence="3">ATCC 16933</strain>
    </source>
</reference>
<comment type="similarity">
    <text evidence="1">Belongs to the class IV-like SAM-binding methyltransferase superfamily.</text>
</comment>
<dbReference type="GO" id="GO:0008168">
    <property type="term" value="F:methyltransferase activity"/>
    <property type="evidence" value="ECO:0007669"/>
    <property type="project" value="UniProtKB-KW"/>
</dbReference>
<feature type="compositionally biased region" description="Basic and acidic residues" evidence="2">
    <location>
        <begin position="260"/>
        <end position="269"/>
    </location>
</feature>
<dbReference type="OrthoDB" id="361029at2759"/>
<keyword evidence="3" id="KW-0808">Transferase</keyword>
<accession>A0A6A6P882</accession>
<feature type="region of interest" description="Disordered" evidence="2">
    <location>
        <begin position="260"/>
        <end position="288"/>
    </location>
</feature>
<dbReference type="InterPro" id="IPR029028">
    <property type="entry name" value="Alpha/beta_knot_MTases"/>
</dbReference>
<dbReference type="PANTHER" id="PTHR12150:SF13">
    <property type="entry name" value="METHYLTRANSFERASE C9ORF114-RELATED"/>
    <property type="match status" value="1"/>
</dbReference>
<dbReference type="AlphaFoldDB" id="A0A6A6P882"/>
<keyword evidence="3" id="KW-0489">Methyltransferase</keyword>
<evidence type="ECO:0000256" key="1">
    <source>
        <dbReference type="ARBA" id="ARBA00009841"/>
    </source>
</evidence>
<dbReference type="GO" id="GO:0032259">
    <property type="term" value="P:methylation"/>
    <property type="evidence" value="ECO:0007669"/>
    <property type="project" value="UniProtKB-KW"/>
</dbReference>
<feature type="compositionally biased region" description="Basic and acidic residues" evidence="2">
    <location>
        <begin position="14"/>
        <end position="27"/>
    </location>
</feature>
<feature type="region of interest" description="Disordered" evidence="2">
    <location>
        <begin position="200"/>
        <end position="234"/>
    </location>
</feature>
<dbReference type="Proteomes" id="UP000799766">
    <property type="component" value="Unassembled WGS sequence"/>
</dbReference>
<dbReference type="CDD" id="cd18086">
    <property type="entry name" value="HsC9orf114-like"/>
    <property type="match status" value="1"/>
</dbReference>
<evidence type="ECO:0000313" key="3">
    <source>
        <dbReference type="EMBL" id="KAF2460155.1"/>
    </source>
</evidence>
<dbReference type="InterPro" id="IPR029026">
    <property type="entry name" value="tRNA_m1G_MTases_N"/>
</dbReference>
<organism evidence="3 4">
    <name type="scientific">Lineolata rhizophorae</name>
    <dbReference type="NCBI Taxonomy" id="578093"/>
    <lineage>
        <taxon>Eukaryota</taxon>
        <taxon>Fungi</taxon>
        <taxon>Dikarya</taxon>
        <taxon>Ascomycota</taxon>
        <taxon>Pezizomycotina</taxon>
        <taxon>Dothideomycetes</taxon>
        <taxon>Dothideomycetes incertae sedis</taxon>
        <taxon>Lineolatales</taxon>
        <taxon>Lineolataceae</taxon>
        <taxon>Lineolata</taxon>
    </lineage>
</organism>
<dbReference type="EMBL" id="MU001674">
    <property type="protein sequence ID" value="KAF2460155.1"/>
    <property type="molecule type" value="Genomic_DNA"/>
</dbReference>
<dbReference type="Gene3D" id="3.40.1280.10">
    <property type="match status" value="2"/>
</dbReference>
<dbReference type="Pfam" id="PF02598">
    <property type="entry name" value="Methyltrn_RNA_3"/>
    <property type="match status" value="1"/>
</dbReference>
<feature type="region of interest" description="Disordered" evidence="2">
    <location>
        <begin position="1"/>
        <end position="36"/>
    </location>
</feature>
<dbReference type="SUPFAM" id="SSF75217">
    <property type="entry name" value="alpha/beta knot"/>
    <property type="match status" value="2"/>
</dbReference>
<name>A0A6A6P882_9PEZI</name>
<keyword evidence="4" id="KW-1185">Reference proteome</keyword>